<accession>F2E3C0</accession>
<protein>
    <submittedName>
        <fullName evidence="2">Predicted protein</fullName>
    </submittedName>
</protein>
<name>F2E3C0_HORVV</name>
<dbReference type="EMBL" id="AK370643">
    <property type="protein sequence ID" value="BAK01842.1"/>
    <property type="molecule type" value="mRNA"/>
</dbReference>
<evidence type="ECO:0000313" key="2">
    <source>
        <dbReference type="EMBL" id="BAK01842.1"/>
    </source>
</evidence>
<sequence>MHPLQPSPPQSQPCCRPHPDNLRRPPSTHPLTPSPPPPQPCRRRPPSTHPILPSPPRSTTTALLSPLHRPPPLSPPTIHASAGKHRRPQPSHCRRPFSTHPQPSSPPTTPLPLIVVEEDECFRN</sequence>
<proteinExistence type="evidence at transcript level"/>
<organism evidence="2">
    <name type="scientific">Hordeum vulgare subsp. vulgare</name>
    <name type="common">Domesticated barley</name>
    <dbReference type="NCBI Taxonomy" id="112509"/>
    <lineage>
        <taxon>Eukaryota</taxon>
        <taxon>Viridiplantae</taxon>
        <taxon>Streptophyta</taxon>
        <taxon>Embryophyta</taxon>
        <taxon>Tracheophyta</taxon>
        <taxon>Spermatophyta</taxon>
        <taxon>Magnoliopsida</taxon>
        <taxon>Liliopsida</taxon>
        <taxon>Poales</taxon>
        <taxon>Poaceae</taxon>
        <taxon>BOP clade</taxon>
        <taxon>Pooideae</taxon>
        <taxon>Triticodae</taxon>
        <taxon>Triticeae</taxon>
        <taxon>Hordeinae</taxon>
        <taxon>Hordeum</taxon>
    </lineage>
</organism>
<evidence type="ECO:0000256" key="1">
    <source>
        <dbReference type="SAM" id="MobiDB-lite"/>
    </source>
</evidence>
<feature type="region of interest" description="Disordered" evidence="1">
    <location>
        <begin position="1"/>
        <end position="113"/>
    </location>
</feature>
<dbReference type="AlphaFoldDB" id="F2E3C0"/>
<feature type="compositionally biased region" description="Basic residues" evidence="1">
    <location>
        <begin position="82"/>
        <end position="97"/>
    </location>
</feature>
<reference evidence="2" key="1">
    <citation type="journal article" date="2011" name="Plant Physiol.">
        <title>Comprehensive sequence analysis of 24,783 barley full-length cDNAs derived from 12 clone libraries.</title>
        <authorList>
            <person name="Matsumoto T."/>
            <person name="Tanaka T."/>
            <person name="Sakai H."/>
            <person name="Amano N."/>
            <person name="Kanamori H."/>
            <person name="Kurita K."/>
            <person name="Kikuta A."/>
            <person name="Kamiya K."/>
            <person name="Yamamoto M."/>
            <person name="Ikawa H."/>
            <person name="Fujii N."/>
            <person name="Hori K."/>
            <person name="Itoh T."/>
            <person name="Sato K."/>
        </authorList>
    </citation>
    <scope>NUCLEOTIDE SEQUENCE</scope>
    <source>
        <tissue evidence="2">Shoot and root</tissue>
    </source>
</reference>
<feature type="compositionally biased region" description="Pro residues" evidence="1">
    <location>
        <begin position="1"/>
        <end position="11"/>
    </location>
</feature>